<feature type="transmembrane region" description="Helical" evidence="1">
    <location>
        <begin position="28"/>
        <end position="50"/>
    </location>
</feature>
<sequence>MLRIIAQAVLWLSGLIAAFFVARDEPNFPLLQMTVGLLLLVGVSVAIWWFTDPDRSKK</sequence>
<protein>
    <recommendedName>
        <fullName evidence="3">Sugar ABC transporter ATPase</fullName>
    </recommendedName>
</protein>
<reference evidence="2" key="1">
    <citation type="submission" date="2009-01" db="EMBL/GenBank/DDBJ databases">
        <title>The Genome Sequence of Brucella pinnipedialis M292/94/1.</title>
        <authorList>
            <consortium name="The Broad Institute Genome Sequencing Platform"/>
            <person name="Ward D."/>
            <person name="Young S.K."/>
            <person name="Kodira C.D."/>
            <person name="Zeng Q."/>
            <person name="Koehrsen M."/>
            <person name="Alvarado L."/>
            <person name="Berlin A."/>
            <person name="Borenstein D."/>
            <person name="Chen Z."/>
            <person name="Engels R."/>
            <person name="Freedman E."/>
            <person name="Gellesch M."/>
            <person name="Goldberg J."/>
            <person name="Griggs A."/>
            <person name="Gujja S."/>
            <person name="Heiman D."/>
            <person name="Hepburn T."/>
            <person name="Howarth C."/>
            <person name="Jen D."/>
            <person name="Larson L."/>
            <person name="Lewis B."/>
            <person name="Mehta T."/>
            <person name="Park D."/>
            <person name="Pearson M."/>
            <person name="Roberts A."/>
            <person name="Saif S."/>
            <person name="Shea T."/>
            <person name="Shenoy N."/>
            <person name="Sisk P."/>
            <person name="Stolte C."/>
            <person name="Sykes S."/>
            <person name="Walk T."/>
            <person name="White J."/>
            <person name="Yandava C."/>
            <person name="Whatmore A.M."/>
            <person name="Perrett L.L."/>
            <person name="O'Callaghan D."/>
            <person name="Nusbaum C."/>
            <person name="Galagan J."/>
            <person name="Birren B."/>
        </authorList>
    </citation>
    <scope>NUCLEOTIDE SEQUENCE [LARGE SCALE GENOMIC DNA]</scope>
    <source>
        <strain evidence="2">M292/94/1</strain>
    </source>
</reference>
<evidence type="ECO:0000256" key="1">
    <source>
        <dbReference type="SAM" id="Phobius"/>
    </source>
</evidence>
<dbReference type="Proteomes" id="UP000004659">
    <property type="component" value="Unassembled WGS sequence"/>
</dbReference>
<proteinExistence type="predicted"/>
<accession>A0A0E1XDV1</accession>
<evidence type="ECO:0008006" key="3">
    <source>
        <dbReference type="Google" id="ProtNLM"/>
    </source>
</evidence>
<keyword evidence="1" id="KW-1133">Transmembrane helix</keyword>
<dbReference type="EMBL" id="EQ999546">
    <property type="protein sequence ID" value="EEZ31507.1"/>
    <property type="molecule type" value="Genomic_DNA"/>
</dbReference>
<gene>
    <name evidence="2" type="ORF">BALG_01627</name>
</gene>
<keyword evidence="1" id="KW-0812">Transmembrane</keyword>
<name>A0A0E1XDV1_9HYPH</name>
<evidence type="ECO:0000313" key="2">
    <source>
        <dbReference type="EMBL" id="EEZ31507.1"/>
    </source>
</evidence>
<keyword evidence="1" id="KW-0472">Membrane</keyword>
<organism evidence="2">
    <name type="scientific">Brucella pinnipedialis M292/94/1</name>
    <dbReference type="NCBI Taxonomy" id="520462"/>
    <lineage>
        <taxon>Bacteria</taxon>
        <taxon>Pseudomonadati</taxon>
        <taxon>Pseudomonadota</taxon>
        <taxon>Alphaproteobacteria</taxon>
        <taxon>Hyphomicrobiales</taxon>
        <taxon>Brucellaceae</taxon>
        <taxon>Brucella/Ochrobactrum group</taxon>
        <taxon>Brucella</taxon>
    </lineage>
</organism>
<dbReference type="AlphaFoldDB" id="A0A0E1XDV1"/>
<dbReference type="HOGENOM" id="CLU_198243_0_0_5"/>